<dbReference type="GO" id="GO:0016989">
    <property type="term" value="F:sigma factor antagonist activity"/>
    <property type="evidence" value="ECO:0007669"/>
    <property type="project" value="TreeGrafter"/>
</dbReference>
<dbReference type="InterPro" id="IPR006860">
    <property type="entry name" value="FecR"/>
</dbReference>
<dbReference type="HOGENOM" id="CLU_050192_0_0_4"/>
<dbReference type="STRING" id="582744.Msip34_0420"/>
<dbReference type="Pfam" id="PF04773">
    <property type="entry name" value="FecR"/>
    <property type="match status" value="1"/>
</dbReference>
<evidence type="ECO:0000313" key="3">
    <source>
        <dbReference type="EMBL" id="ACT49668.1"/>
    </source>
</evidence>
<evidence type="ECO:0000259" key="1">
    <source>
        <dbReference type="Pfam" id="PF04773"/>
    </source>
</evidence>
<evidence type="ECO:0000313" key="4">
    <source>
        <dbReference type="Proteomes" id="UP000002743"/>
    </source>
</evidence>
<dbReference type="PIRSF" id="PIRSF018266">
    <property type="entry name" value="FecR"/>
    <property type="match status" value="1"/>
</dbReference>
<feature type="domain" description="FecR N-terminal" evidence="2">
    <location>
        <begin position="20"/>
        <end position="55"/>
    </location>
</feature>
<dbReference type="Pfam" id="PF16220">
    <property type="entry name" value="DUF4880"/>
    <property type="match status" value="1"/>
</dbReference>
<reference evidence="3 4" key="2">
    <citation type="journal article" date="2011" name="J. Bacteriol.">
        <title>Genomes of three methylotrophs from a single niche uncover genetic and metabolic divergence of Methylophilaceae.</title>
        <authorList>
            <person name="Lapidus A."/>
            <person name="Clum A."/>
            <person name="Labutti K."/>
            <person name="Kaluzhnaya M.G."/>
            <person name="Lim S."/>
            <person name="Beck D.A."/>
            <person name="Glavina Del Rio T."/>
            <person name="Nolan M."/>
            <person name="Mavromatis K."/>
            <person name="Huntemann M."/>
            <person name="Lucas S."/>
            <person name="Lidstrom M.E."/>
            <person name="Ivanova N."/>
            <person name="Chistoserdova L."/>
        </authorList>
    </citation>
    <scope>NUCLEOTIDE SEQUENCE [LARGE SCALE GENOMIC DNA]</scope>
    <source>
        <strain evidence="3 4">SIP3-4</strain>
    </source>
</reference>
<keyword evidence="4" id="KW-1185">Reference proteome</keyword>
<name>C6X948_METGS</name>
<dbReference type="KEGG" id="mei:Msip34_0420"/>
<dbReference type="eggNOG" id="COG3712">
    <property type="taxonomic scope" value="Bacteria"/>
</dbReference>
<dbReference type="InterPro" id="IPR032623">
    <property type="entry name" value="FecR_N"/>
</dbReference>
<proteinExistence type="predicted"/>
<dbReference type="PANTHER" id="PTHR30273">
    <property type="entry name" value="PERIPLASMIC SIGNAL SENSOR AND SIGMA FACTOR ACTIVATOR FECR-RELATED"/>
    <property type="match status" value="1"/>
</dbReference>
<dbReference type="InterPro" id="IPR012373">
    <property type="entry name" value="Ferrdict_sens_TM"/>
</dbReference>
<protein>
    <submittedName>
        <fullName evidence="3">Anti-FecI sigma factor, FecR</fullName>
    </submittedName>
</protein>
<reference evidence="4" key="1">
    <citation type="submission" date="2009-07" db="EMBL/GenBank/DDBJ databases">
        <title>Complete sequence of chromosome of Methylovorus sp. SIP3-4.</title>
        <authorList>
            <person name="Lucas S."/>
            <person name="Copeland A."/>
            <person name="Lapidus A."/>
            <person name="Glavina del Rio T."/>
            <person name="Tice H."/>
            <person name="Bruce D."/>
            <person name="Goodwin L."/>
            <person name="Pitluck S."/>
            <person name="Clum A."/>
            <person name="Larimer F."/>
            <person name="Land M."/>
            <person name="Hauser L."/>
            <person name="Kyrpides N."/>
            <person name="Mikhailova N."/>
            <person name="Kayluzhnaya M."/>
            <person name="Chistoserdova L."/>
        </authorList>
    </citation>
    <scope>NUCLEOTIDE SEQUENCE [LARGE SCALE GENOMIC DNA]</scope>
    <source>
        <strain evidence="4">SIP3-4</strain>
    </source>
</reference>
<evidence type="ECO:0000259" key="2">
    <source>
        <dbReference type="Pfam" id="PF16220"/>
    </source>
</evidence>
<sequence>MSNIADQGAKPAETRSAVVRQAAEWLVLLASPEASAADEAAFNAWVQADPAHRNAVVTMRGFVGKLSAVASDTSQRAVLQQALHKPASGRGWRNAVAAMLLLGAMLGSWQLLNPWSAMFADLSTETAEWKNEVLPDQSHLALASATAVDINFSAHERKLALLKGEILVDVAPDPERPFIVQTPHGTMRALGTRFVVTLTDSGTTLTMLHSKVEAKTEAQDQTRIVSAGEQVVLSAEHISTPVAIDTESVAAAWSAHQLMVQDQPMDQVLDKLWRYRRGIVMYRTADMEAMHVSALLPLDDTDRALQLLASSFPLRIRHLTPWLSWVEKVERPQSAARVSQAPAQGSSK</sequence>
<feature type="domain" description="FecR protein" evidence="1">
    <location>
        <begin position="121"/>
        <end position="213"/>
    </location>
</feature>
<dbReference type="PANTHER" id="PTHR30273:SF2">
    <property type="entry name" value="PROTEIN FECR"/>
    <property type="match status" value="1"/>
</dbReference>
<gene>
    <name evidence="3" type="ordered locus">Msip34_0420</name>
</gene>
<dbReference type="EMBL" id="CP001674">
    <property type="protein sequence ID" value="ACT49668.1"/>
    <property type="molecule type" value="Genomic_DNA"/>
</dbReference>
<accession>C6X948</accession>
<dbReference type="Gene3D" id="2.60.120.1440">
    <property type="match status" value="1"/>
</dbReference>
<organism evidence="3 4">
    <name type="scientific">Methylovorus glucosotrophus (strain SIP3-4)</name>
    <dbReference type="NCBI Taxonomy" id="582744"/>
    <lineage>
        <taxon>Bacteria</taxon>
        <taxon>Pseudomonadati</taxon>
        <taxon>Pseudomonadota</taxon>
        <taxon>Betaproteobacteria</taxon>
        <taxon>Nitrosomonadales</taxon>
        <taxon>Methylophilaceae</taxon>
        <taxon>Methylovorus</taxon>
    </lineage>
</organism>
<dbReference type="RefSeq" id="WP_015829338.1">
    <property type="nucleotide sequence ID" value="NC_012969.1"/>
</dbReference>
<dbReference type="AlphaFoldDB" id="C6X948"/>
<dbReference type="Proteomes" id="UP000002743">
    <property type="component" value="Chromosome"/>
</dbReference>